<dbReference type="STRING" id="1763535.LPB072_21620"/>
<organism evidence="2 3">
    <name type="scientific">Hydrogenophaga crassostreae</name>
    <dbReference type="NCBI Taxonomy" id="1763535"/>
    <lineage>
        <taxon>Bacteria</taxon>
        <taxon>Pseudomonadati</taxon>
        <taxon>Pseudomonadota</taxon>
        <taxon>Betaproteobacteria</taxon>
        <taxon>Burkholderiales</taxon>
        <taxon>Comamonadaceae</taxon>
        <taxon>Hydrogenophaga</taxon>
    </lineage>
</organism>
<dbReference type="EMBL" id="CP017476">
    <property type="protein sequence ID" value="AOW15020.1"/>
    <property type="molecule type" value="Genomic_DNA"/>
</dbReference>
<dbReference type="RefSeq" id="WP_066095947.1">
    <property type="nucleotide sequence ID" value="NZ_CP017476.1"/>
</dbReference>
<proteinExistence type="predicted"/>
<protein>
    <submittedName>
        <fullName evidence="2">Uncharacterized protein</fullName>
    </submittedName>
</protein>
<reference evidence="2 3" key="1">
    <citation type="submission" date="2016-10" db="EMBL/GenBank/DDBJ databases">
        <title>Hydorgenophaga sp. LPB0072 isolated from gastropod.</title>
        <authorList>
            <person name="Kim E."/>
            <person name="Yi H."/>
        </authorList>
    </citation>
    <scope>NUCLEOTIDE SEQUENCE [LARGE SCALE GENOMIC DNA]</scope>
    <source>
        <strain evidence="2 3">LPB0072</strain>
    </source>
</reference>
<dbReference type="KEGG" id="hyl:LPB072_21620"/>
<evidence type="ECO:0000313" key="2">
    <source>
        <dbReference type="EMBL" id="AOW15020.1"/>
    </source>
</evidence>
<dbReference type="Proteomes" id="UP000185680">
    <property type="component" value="Chromosome"/>
</dbReference>
<sequence>MSIGCARGLTSHDSAHRTIGQFGFAQAFVASATTAWAVPWVHLDRAPIAEGLPGQPSEKRSALERAQ</sequence>
<name>A0A1D8P119_9BURK</name>
<feature type="region of interest" description="Disordered" evidence="1">
    <location>
        <begin position="48"/>
        <end position="67"/>
    </location>
</feature>
<evidence type="ECO:0000256" key="1">
    <source>
        <dbReference type="SAM" id="MobiDB-lite"/>
    </source>
</evidence>
<accession>A0A1D8P119</accession>
<feature type="compositionally biased region" description="Basic and acidic residues" evidence="1">
    <location>
        <begin position="57"/>
        <end position="67"/>
    </location>
</feature>
<gene>
    <name evidence="2" type="ORF">LPB072_21620</name>
</gene>
<evidence type="ECO:0000313" key="3">
    <source>
        <dbReference type="Proteomes" id="UP000185680"/>
    </source>
</evidence>
<dbReference type="AlphaFoldDB" id="A0A1D8P119"/>